<dbReference type="EMBL" id="PNBA02000014">
    <property type="protein sequence ID" value="KAG6400435.1"/>
    <property type="molecule type" value="Genomic_DNA"/>
</dbReference>
<reference evidence="5" key="2">
    <citation type="submission" date="2020-08" db="EMBL/GenBank/DDBJ databases">
        <title>Plant Genome Project.</title>
        <authorList>
            <person name="Zhang R.-G."/>
        </authorList>
    </citation>
    <scope>NUCLEOTIDE SEQUENCE</scope>
    <source>
        <strain evidence="5">Huo1</strain>
        <tissue evidence="5">Leaf</tissue>
    </source>
</reference>
<dbReference type="Gene3D" id="6.10.140.1620">
    <property type="match status" value="1"/>
</dbReference>
<feature type="domain" description="Nucleotide-diphospho-sugar transferase" evidence="4">
    <location>
        <begin position="126"/>
        <end position="344"/>
    </location>
</feature>
<feature type="transmembrane region" description="Helical" evidence="2">
    <location>
        <begin position="46"/>
        <end position="65"/>
    </location>
</feature>
<feature type="region of interest" description="Disordered" evidence="3">
    <location>
        <begin position="417"/>
        <end position="444"/>
    </location>
</feature>
<evidence type="ECO:0000313" key="6">
    <source>
        <dbReference type="Proteomes" id="UP000298416"/>
    </source>
</evidence>
<evidence type="ECO:0000256" key="1">
    <source>
        <dbReference type="ARBA" id="ARBA00007033"/>
    </source>
</evidence>
<keyword evidence="6" id="KW-1185">Reference proteome</keyword>
<name>A0A8X8WT09_SALSN</name>
<dbReference type="InterPro" id="IPR029044">
    <property type="entry name" value="Nucleotide-diphossugar_trans"/>
</dbReference>
<keyword evidence="2" id="KW-1133">Transmembrane helix</keyword>
<proteinExistence type="inferred from homology"/>
<dbReference type="PANTHER" id="PTHR47032">
    <property type="entry name" value="UDP-D-XYLOSE:L-FUCOSE ALPHA-1,3-D-XYLOSYLTRANSFERASE-RELATED"/>
    <property type="match status" value="1"/>
</dbReference>
<evidence type="ECO:0000256" key="2">
    <source>
        <dbReference type="RuleBase" id="RU363055"/>
    </source>
</evidence>
<comment type="subcellular location">
    <subcellularLocation>
        <location evidence="2">Golgi apparatus membrane</location>
        <topology evidence="2">Single-pass type II membrane protein</topology>
    </subcellularLocation>
</comment>
<keyword evidence="2" id="KW-0808">Transferase</keyword>
<dbReference type="Pfam" id="PF03407">
    <property type="entry name" value="Nucleotid_trans"/>
    <property type="match status" value="1"/>
</dbReference>
<keyword evidence="2" id="KW-0328">Glycosyltransferase</keyword>
<evidence type="ECO:0000313" key="5">
    <source>
        <dbReference type="EMBL" id="KAG6400435.1"/>
    </source>
</evidence>
<protein>
    <recommendedName>
        <fullName evidence="2">Glycosyltransferase</fullName>
        <ecNumber evidence="2">2.4.2.-</ecNumber>
    </recommendedName>
</protein>
<dbReference type="Proteomes" id="UP000298416">
    <property type="component" value="Unassembled WGS sequence"/>
</dbReference>
<dbReference type="InterPro" id="IPR052636">
    <property type="entry name" value="UDP-D-xylose:L-fucose_XylT"/>
</dbReference>
<evidence type="ECO:0000256" key="3">
    <source>
        <dbReference type="SAM" id="MobiDB-lite"/>
    </source>
</evidence>
<dbReference type="GO" id="GO:0000139">
    <property type="term" value="C:Golgi membrane"/>
    <property type="evidence" value="ECO:0007669"/>
    <property type="project" value="UniProtKB-SubCell"/>
</dbReference>
<sequence>MSRKMSAFLHQRPLYPLSPESHDLSPRSRQDHHKTSAASFLSRGPALAILLLSLLIIVGVVFPHVRSPDSLIFFTSRSSDSKWRSYTLSDAAAYVAKNNSLIVCAVSEAYLSFLNNWLISIARQKHHDQVLVIAEDYATLFKVNERWPGHAVLVPPALEAAAAHKFGSQGFFNFTARRPQHLLQILELGYNVMYNDVDMVWLADPFPYFEGEHDVYFMDDMAYVKPLNHSHDLPPPGKKGRTYICSCLIYLRPTVGAKLLMKKWIEELQDQPWSRAKKANDQPAFNWALNKTAGQVDVYLLPQKAFPTGGLYFKNKTWARETEGMHVIIHNNYIIGFEKKTKRFRDYGLWLVDKYAAESLLGRLDSQMLEQVLSLIVKQLYTLATSHQDTLMHRIEHVVIARAGEVSRELSGICVANGGGDSSSGESEPQVRRGVHGEKISRTSGPNYTLLQNTVRSLTFTARKNKCESIAILSEVVLGLKDLIMDQELNPFISNPAFLSQSMISDDFKEWSADFCGIQVLDNLKDYAVRALVNAIDHLGTVAYKLGDILEQQTSDISSMELKVTCLNQVDSVNKKVHFNPHIQTDPRQPALARARLYHAGATAAKTLSWHLASETKSTLKGSVRSIISNENSQTYGRTSWPPSMSDIEENTRMKSTPASSAAMQKLGVVQQDAFEGSKPLTPFRSFDNLTQREIVRPPVRSRSVLSAFFVKQKTPKLRTGA</sequence>
<dbReference type="GO" id="GO:0010306">
    <property type="term" value="P:rhamnogalacturonan II biosynthetic process"/>
    <property type="evidence" value="ECO:0007669"/>
    <property type="project" value="TreeGrafter"/>
</dbReference>
<keyword evidence="2" id="KW-0961">Cell wall biogenesis/degradation</keyword>
<evidence type="ECO:0000259" key="4">
    <source>
        <dbReference type="Pfam" id="PF03407"/>
    </source>
</evidence>
<dbReference type="InterPro" id="IPR005069">
    <property type="entry name" value="Nucl-diP-sugar_transferase"/>
</dbReference>
<keyword evidence="2" id="KW-0472">Membrane</keyword>
<dbReference type="EC" id="2.4.2.-" evidence="2"/>
<comment type="caution">
    <text evidence="5">The sequence shown here is derived from an EMBL/GenBank/DDBJ whole genome shotgun (WGS) entry which is preliminary data.</text>
</comment>
<accession>A0A8X8WT09</accession>
<keyword evidence="2" id="KW-0735">Signal-anchor</keyword>
<organism evidence="5">
    <name type="scientific">Salvia splendens</name>
    <name type="common">Scarlet sage</name>
    <dbReference type="NCBI Taxonomy" id="180675"/>
    <lineage>
        <taxon>Eukaryota</taxon>
        <taxon>Viridiplantae</taxon>
        <taxon>Streptophyta</taxon>
        <taxon>Embryophyta</taxon>
        <taxon>Tracheophyta</taxon>
        <taxon>Spermatophyta</taxon>
        <taxon>Magnoliopsida</taxon>
        <taxon>eudicotyledons</taxon>
        <taxon>Gunneridae</taxon>
        <taxon>Pentapetalae</taxon>
        <taxon>asterids</taxon>
        <taxon>lamiids</taxon>
        <taxon>Lamiales</taxon>
        <taxon>Lamiaceae</taxon>
        <taxon>Nepetoideae</taxon>
        <taxon>Mentheae</taxon>
        <taxon>Salviinae</taxon>
        <taxon>Salvia</taxon>
        <taxon>Salvia subgen. Calosphace</taxon>
        <taxon>core Calosphace</taxon>
    </lineage>
</organism>
<keyword evidence="2" id="KW-0333">Golgi apparatus</keyword>
<reference evidence="5" key="1">
    <citation type="submission" date="2018-01" db="EMBL/GenBank/DDBJ databases">
        <authorList>
            <person name="Mao J.F."/>
        </authorList>
    </citation>
    <scope>NUCLEOTIDE SEQUENCE</scope>
    <source>
        <strain evidence="5">Huo1</strain>
        <tissue evidence="5">Leaf</tissue>
    </source>
</reference>
<gene>
    <name evidence="5" type="ORF">SASPL_137266</name>
</gene>
<dbReference type="SUPFAM" id="SSF53448">
    <property type="entry name" value="Nucleotide-diphospho-sugar transferases"/>
    <property type="match status" value="1"/>
</dbReference>
<dbReference type="AlphaFoldDB" id="A0A8X8WT09"/>
<keyword evidence="2" id="KW-0812">Transmembrane</keyword>
<comment type="similarity">
    <text evidence="1 2">Belongs to the glycosyltransferase 77 family.</text>
</comment>
<dbReference type="GO" id="GO:0035252">
    <property type="term" value="F:UDP-xylosyltransferase activity"/>
    <property type="evidence" value="ECO:0007669"/>
    <property type="project" value="TreeGrafter"/>
</dbReference>
<dbReference type="PANTHER" id="PTHR47032:SF1">
    <property type="entry name" value="UDP-D-XYLOSE:L-FUCOSE ALPHA-1,3-D-XYLOSYLTRANSFERASE-RELATED"/>
    <property type="match status" value="1"/>
</dbReference>
<feature type="compositionally biased region" description="Basic and acidic residues" evidence="3">
    <location>
        <begin position="429"/>
        <end position="441"/>
    </location>
</feature>